<sequence length="1766" mass="194427">MWTPPRWQRPWSAEESWHAQAHKTVAVRKSDRFLTWLDDKGNEESILSYADVWRRSKFVGTWLLGDLGLAAGDRAMLVYAPGPEFFVAFVACLRAGILAVPNYPPDPANLRRGLEKMDIVSRSCDATVGLMDDIVSGLRTATRLWHTWPQINWHNTHGLGAADDDDDAAMIFPEEDEKHAPERPSRILMGRSSFTGDENQNARQVIRKLGTPDITVAIAGDRLPRERDDDDDDDDEHSELPAIRESLRTSVRQFSRTRLFKHHHHHHQQQQQQQQHEEMVSIERRATRSRFFSSRRGPRGASIFVRPKICRRRARRDPKGVMISHRNIWHNVNEIYLPAQRRVCDVRLGEARSQRMHDLHDPSERVVAASWLPQFHDTGLILMLFGPFCGGYHMINCSPLSFLADPLMWLRAVSKYKALWTAAPDFAYQLCTKRATDADVSDIDLSFVKFLFSGVGQRCVPAIQREFAAYFSVHCKLREDTGIFIPSYGLAEHVVATSGENDGLVTSKKRPDLASCGSDFQFELRIVDATTRRVVVTDGTPGELWLNSGSVARGYWGQPQRSEETFRARLEPDDGEAYLRTGDEAFLEDGRLFICGRQKNMIIIGGENIYSDDVELVATQAAGDKIRPGCLVAFSIDENDEEVLCLVLEIRAKFEFECSSLASTVSTAISREMRLRPRRIVFIKQKSIPKTTSGKLRHRATRDALLAGELKVVFDSNPKLGKRRRAEKKLDDDDDDRNNPRDAGFTKWLWGTVSAVTQNAKAPPASPTRTISISGRPSAIRGSSFEGGGGGGGGGGRDNSNNTELRLSIEDVRAAVLAACDGREPSAFVSNPLATIDYLASRLGSDSGGGGGAVAEALRASRVKLSVSSDVITVDELARRVELEYVGQTLVAETRRVVCFEASSVTVDTCIAETGLSSIDLVRLRDAVVRALDVDVNLNLLLRPSFPISAMAEEIVAVAAKQRGTATSSLIGIASTSPVLCLRRVHWIFGLRVTTLLTTKAVVAGARSKHDDDDDDDDAKDDDEEDGGAHDDVVSEDEPTLVLANHHVTPDLLIIAHALTRRERRPLLPMMIAHDKLKWFYRLSGLGRLVEYSSGTDVLGCVEDWKKLRDPLRPMIVAPHGQTLRRPCVSPPMPFWLTRDGVRTVVATATVASNPFNVEFRILGGSIVVDLLLFLAMPVHRVVVSLDVFPKDKQRADEEDRVGVMQTWGELVARRGLVITPYSARLKSELNSASSSFPPPFDADLFVSRSLATTTTTTTDRKATLVVGCDGVLANATDRRATNLELSKILASSEKFEVIVHHGGGKDRVEEWLPSGATLSTSETLAETVERSNPDALFVASLGDLPNGLLASRRVAVVLVNPSDPDSYAATALGIPVLRAPEVMTSPLTRTTRRLNLVEAEIVANVQGGGGGGVIFGTCVADVVVAWVHWLFAEEQVVALGCVLAATRQSPQLVLAIGRAFAITHAWVCYVPKLLCARPRPFWLGENTRVKFACPRDASVHDGSFPSGHAAFVATIAATCWNFGARRITSVVVTCIAIVAAFARVVAGVHYPSDVLVGATGAVILNLLAFGPFRLLPRSRSGDESDSLLVRNDQLVNRQIGVTAAVTAVNAAGIGLAYVLGRGPSRTDRVAWTRAYQKQVDARVAESGVDARVELIDMHKKMESAVTALLAVSVTVFWTTALTREIYVANEWIPYDRDPKHAPLAIALSLSSILIVVVARNLLRRMLKNNRLALFILQILLFALLFVFNLVVVDVIIFKAYENDKF</sequence>
<feature type="region of interest" description="Disordered" evidence="1">
    <location>
        <begin position="217"/>
        <end position="244"/>
    </location>
</feature>
<proteinExistence type="predicted"/>
<dbReference type="SMART" id="SM00014">
    <property type="entry name" value="acidPPc"/>
    <property type="match status" value="1"/>
</dbReference>
<evidence type="ECO:0000313" key="4">
    <source>
        <dbReference type="EMBL" id="KAJ8604917.1"/>
    </source>
</evidence>
<feature type="transmembrane region" description="Helical" evidence="2">
    <location>
        <begin position="1531"/>
        <end position="1549"/>
    </location>
</feature>
<feature type="compositionally biased region" description="Acidic residues" evidence="1">
    <location>
        <begin position="1012"/>
        <end position="1026"/>
    </location>
</feature>
<dbReference type="InterPro" id="IPR000326">
    <property type="entry name" value="PAP2/HPO"/>
</dbReference>
<feature type="compositionally biased region" description="Acidic residues" evidence="1">
    <location>
        <begin position="228"/>
        <end position="237"/>
    </location>
</feature>
<reference evidence="4" key="1">
    <citation type="submission" date="2023-01" db="EMBL/GenBank/DDBJ databases">
        <title>Metagenome sequencing of chrysophaentin producing Chrysophaeum taylorii.</title>
        <authorList>
            <person name="Davison J."/>
            <person name="Bewley C."/>
        </authorList>
    </citation>
    <scope>NUCLEOTIDE SEQUENCE</scope>
    <source>
        <strain evidence="4">NIES-1699</strain>
    </source>
</reference>
<dbReference type="PANTHER" id="PTHR22754:SF32">
    <property type="entry name" value="DISCO-INTERACTING PROTEIN 2"/>
    <property type="match status" value="1"/>
</dbReference>
<evidence type="ECO:0000313" key="5">
    <source>
        <dbReference type="Proteomes" id="UP001230188"/>
    </source>
</evidence>
<feature type="region of interest" description="Disordered" evidence="1">
    <location>
        <begin position="1007"/>
        <end position="1036"/>
    </location>
</feature>
<accession>A0AAD7UH99</accession>
<feature type="transmembrane region" description="Helical" evidence="2">
    <location>
        <begin position="1555"/>
        <end position="1576"/>
    </location>
</feature>
<dbReference type="InterPro" id="IPR036938">
    <property type="entry name" value="PAP2/HPO_sf"/>
</dbReference>
<feature type="transmembrane region" description="Helical" evidence="2">
    <location>
        <begin position="1665"/>
        <end position="1682"/>
    </location>
</feature>
<dbReference type="PANTHER" id="PTHR22754">
    <property type="entry name" value="DISCO-INTERACTING PROTEIN 2 DIP2 -RELATED"/>
    <property type="match status" value="1"/>
</dbReference>
<dbReference type="PROSITE" id="PS00012">
    <property type="entry name" value="PHOSPHOPANTETHEINE"/>
    <property type="match status" value="1"/>
</dbReference>
<dbReference type="Gene3D" id="3.30.300.30">
    <property type="match status" value="1"/>
</dbReference>
<feature type="region of interest" description="Disordered" evidence="1">
    <location>
        <begin position="759"/>
        <end position="802"/>
    </location>
</feature>
<gene>
    <name evidence="4" type="ORF">CTAYLR_004312</name>
</gene>
<feature type="transmembrane region" description="Helical" evidence="2">
    <location>
        <begin position="1702"/>
        <end position="1723"/>
    </location>
</feature>
<dbReference type="Pfam" id="PF00501">
    <property type="entry name" value="AMP-binding"/>
    <property type="match status" value="2"/>
</dbReference>
<dbReference type="InterPro" id="IPR000873">
    <property type="entry name" value="AMP-dep_synth/lig_dom"/>
</dbReference>
<feature type="compositionally biased region" description="Gly residues" evidence="1">
    <location>
        <begin position="785"/>
        <end position="797"/>
    </location>
</feature>
<dbReference type="SUPFAM" id="SSF48317">
    <property type="entry name" value="Acid phosphatase/Vanadium-dependent haloperoxidase"/>
    <property type="match status" value="1"/>
</dbReference>
<protein>
    <recommendedName>
        <fullName evidence="3">Phosphatidic acid phosphatase type 2/haloperoxidase domain-containing protein</fullName>
    </recommendedName>
</protein>
<feature type="transmembrane region" description="Helical" evidence="2">
    <location>
        <begin position="1735"/>
        <end position="1758"/>
    </location>
</feature>
<keyword evidence="2" id="KW-1133">Transmembrane helix</keyword>
<dbReference type="Pfam" id="PF01569">
    <property type="entry name" value="PAP2"/>
    <property type="match status" value="1"/>
</dbReference>
<keyword evidence="2" id="KW-0812">Transmembrane</keyword>
<keyword evidence="2" id="KW-0472">Membrane</keyword>
<dbReference type="Gene3D" id="3.40.50.12780">
    <property type="entry name" value="N-terminal domain of ligase-like"/>
    <property type="match status" value="2"/>
</dbReference>
<name>A0AAD7UH99_9STRA</name>
<evidence type="ECO:0000256" key="1">
    <source>
        <dbReference type="SAM" id="MobiDB-lite"/>
    </source>
</evidence>
<dbReference type="CDD" id="cd01610">
    <property type="entry name" value="PAP2_like"/>
    <property type="match status" value="1"/>
</dbReference>
<keyword evidence="5" id="KW-1185">Reference proteome</keyword>
<comment type="caution">
    <text evidence="4">The sequence shown here is derived from an EMBL/GenBank/DDBJ whole genome shotgun (WGS) entry which is preliminary data.</text>
</comment>
<dbReference type="Proteomes" id="UP001230188">
    <property type="component" value="Unassembled WGS sequence"/>
</dbReference>
<dbReference type="Gene3D" id="1.20.144.10">
    <property type="entry name" value="Phosphatidic acid phosphatase type 2/haloperoxidase"/>
    <property type="match status" value="1"/>
</dbReference>
<dbReference type="InterPro" id="IPR045851">
    <property type="entry name" value="AMP-bd_C_sf"/>
</dbReference>
<feature type="domain" description="Phosphatidic acid phosphatase type 2/haloperoxidase" evidence="3">
    <location>
        <begin position="1456"/>
        <end position="1570"/>
    </location>
</feature>
<evidence type="ECO:0000259" key="3">
    <source>
        <dbReference type="SMART" id="SM00014"/>
    </source>
</evidence>
<organism evidence="4 5">
    <name type="scientific">Chrysophaeum taylorii</name>
    <dbReference type="NCBI Taxonomy" id="2483200"/>
    <lineage>
        <taxon>Eukaryota</taxon>
        <taxon>Sar</taxon>
        <taxon>Stramenopiles</taxon>
        <taxon>Ochrophyta</taxon>
        <taxon>Pelagophyceae</taxon>
        <taxon>Pelagomonadales</taxon>
        <taxon>Pelagomonadaceae</taxon>
        <taxon>Chrysophaeum</taxon>
    </lineage>
</organism>
<dbReference type="InterPro" id="IPR042099">
    <property type="entry name" value="ANL_N_sf"/>
</dbReference>
<dbReference type="InterPro" id="IPR006162">
    <property type="entry name" value="Ppantetheine_attach_site"/>
</dbReference>
<dbReference type="EMBL" id="JAQMWT010000320">
    <property type="protein sequence ID" value="KAJ8604917.1"/>
    <property type="molecule type" value="Genomic_DNA"/>
</dbReference>
<feature type="region of interest" description="Disordered" evidence="1">
    <location>
        <begin position="723"/>
        <end position="743"/>
    </location>
</feature>
<dbReference type="SUPFAM" id="SSF56801">
    <property type="entry name" value="Acetyl-CoA synthetase-like"/>
    <property type="match status" value="2"/>
</dbReference>
<evidence type="ECO:0000256" key="2">
    <source>
        <dbReference type="SAM" id="Phobius"/>
    </source>
</evidence>